<dbReference type="EMBL" id="JABCRI010000015">
    <property type="protein sequence ID" value="KAF8393540.1"/>
    <property type="molecule type" value="Genomic_DNA"/>
</dbReference>
<dbReference type="Pfam" id="PF14364">
    <property type="entry name" value="DUF4408"/>
    <property type="match status" value="1"/>
</dbReference>
<dbReference type="PANTHER" id="PTHR33098:SF53">
    <property type="entry name" value="OS05G0540900 PROTEIN"/>
    <property type="match status" value="1"/>
</dbReference>
<keyword evidence="2" id="KW-1133">Transmembrane helix</keyword>
<evidence type="ECO:0000259" key="3">
    <source>
        <dbReference type="Pfam" id="PF14364"/>
    </source>
</evidence>
<dbReference type="OrthoDB" id="1931904at2759"/>
<dbReference type="Pfam" id="PF05553">
    <property type="entry name" value="DUF761"/>
    <property type="match status" value="1"/>
</dbReference>
<keyword evidence="2" id="KW-0812">Transmembrane</keyword>
<proteinExistence type="predicted"/>
<feature type="transmembrane region" description="Helical" evidence="2">
    <location>
        <begin position="16"/>
        <end position="37"/>
    </location>
</feature>
<evidence type="ECO:0000313" key="4">
    <source>
        <dbReference type="EMBL" id="KAF8393540.1"/>
    </source>
</evidence>
<keyword evidence="5" id="KW-1185">Reference proteome</keyword>
<dbReference type="Proteomes" id="UP000655225">
    <property type="component" value="Unassembled WGS sequence"/>
</dbReference>
<dbReference type="OMA" id="LYSWFTP"/>
<feature type="compositionally biased region" description="Basic and acidic residues" evidence="1">
    <location>
        <begin position="151"/>
        <end position="174"/>
    </location>
</feature>
<evidence type="ECO:0000256" key="1">
    <source>
        <dbReference type="SAM" id="MobiDB-lite"/>
    </source>
</evidence>
<dbReference type="InterPro" id="IPR025520">
    <property type="entry name" value="DUF4408"/>
</dbReference>
<organism evidence="4 5">
    <name type="scientific">Tetracentron sinense</name>
    <name type="common">Spur-leaf</name>
    <dbReference type="NCBI Taxonomy" id="13715"/>
    <lineage>
        <taxon>Eukaryota</taxon>
        <taxon>Viridiplantae</taxon>
        <taxon>Streptophyta</taxon>
        <taxon>Embryophyta</taxon>
        <taxon>Tracheophyta</taxon>
        <taxon>Spermatophyta</taxon>
        <taxon>Magnoliopsida</taxon>
        <taxon>Trochodendrales</taxon>
        <taxon>Trochodendraceae</taxon>
        <taxon>Tetracentron</taxon>
    </lineage>
</organism>
<evidence type="ECO:0000313" key="5">
    <source>
        <dbReference type="Proteomes" id="UP000655225"/>
    </source>
</evidence>
<gene>
    <name evidence="4" type="ORF">HHK36_021784</name>
</gene>
<accession>A0A834YUA0</accession>
<dbReference type="PANTHER" id="PTHR33098">
    <property type="entry name" value="COTTON FIBER (DUF761)"/>
    <property type="match status" value="1"/>
</dbReference>
<reference evidence="4 5" key="1">
    <citation type="submission" date="2020-04" db="EMBL/GenBank/DDBJ databases">
        <title>Plant Genome Project.</title>
        <authorList>
            <person name="Zhang R.-G."/>
        </authorList>
    </citation>
    <scope>NUCLEOTIDE SEQUENCE [LARGE SCALE GENOMIC DNA]</scope>
    <source>
        <strain evidence="4">YNK0</strain>
        <tissue evidence="4">Leaf</tissue>
    </source>
</reference>
<feature type="region of interest" description="Disordered" evidence="1">
    <location>
        <begin position="120"/>
        <end position="181"/>
    </location>
</feature>
<keyword evidence="2" id="KW-0472">Membrane</keyword>
<sequence length="220" mass="25483">MPEESIVSIWVSVYSWFTPTVLFVLLNLMIGIIAITTRKQQQTQDEKQPQLDRAPSLLKRLKSINLYRYSSEELNPFLPSVPTTFQLPPEMETQNTVEQTQEETAVQNPDQFQDHHVTRMNSDTKPASGDLPEKLPQKMKKSASEKSAFAHFEEEITEKRRPATVRERKSEARELQPFGDDEEVDAKADDFINRFKQQLKLQRLDSILRYKEMLSRGAGK</sequence>
<comment type="caution">
    <text evidence="4">The sequence shown here is derived from an EMBL/GenBank/DDBJ whole genome shotgun (WGS) entry which is preliminary data.</text>
</comment>
<feature type="domain" description="DUF4408" evidence="3">
    <location>
        <begin position="8"/>
        <end position="38"/>
    </location>
</feature>
<name>A0A834YUA0_TETSI</name>
<dbReference type="InterPro" id="IPR008480">
    <property type="entry name" value="DUF761_pln"/>
</dbReference>
<dbReference type="AlphaFoldDB" id="A0A834YUA0"/>
<evidence type="ECO:0000256" key="2">
    <source>
        <dbReference type="SAM" id="Phobius"/>
    </source>
</evidence>
<protein>
    <recommendedName>
        <fullName evidence="3">DUF4408 domain-containing protein</fullName>
    </recommendedName>
</protein>